<gene>
    <name evidence="2" type="ORF">ENJ51_02290</name>
</gene>
<dbReference type="InterPro" id="IPR015797">
    <property type="entry name" value="NUDIX_hydrolase-like_dom_sf"/>
</dbReference>
<dbReference type="EMBL" id="DRMS01000090">
    <property type="protein sequence ID" value="HFC91624.1"/>
    <property type="molecule type" value="Genomic_DNA"/>
</dbReference>
<dbReference type="FunFam" id="3.90.79.10:FF:000019">
    <property type="entry name" value="Thiamin pyrophosphokinase, putative"/>
    <property type="match status" value="1"/>
</dbReference>
<reference evidence="2" key="1">
    <citation type="journal article" date="2020" name="mSystems">
        <title>Genome- and Community-Level Interaction Insights into Carbon Utilization and Element Cycling Functions of Hydrothermarchaeota in Hydrothermal Sediment.</title>
        <authorList>
            <person name="Zhou Z."/>
            <person name="Liu Y."/>
            <person name="Xu W."/>
            <person name="Pan J."/>
            <person name="Luo Z.H."/>
            <person name="Li M."/>
        </authorList>
    </citation>
    <scope>NUCLEOTIDE SEQUENCE [LARGE SCALE GENOMIC DNA]</scope>
    <source>
        <strain evidence="2">HyVt-493</strain>
    </source>
</reference>
<dbReference type="SUPFAM" id="SSF55811">
    <property type="entry name" value="Nudix"/>
    <property type="match status" value="1"/>
</dbReference>
<dbReference type="Pfam" id="PF15916">
    <property type="entry name" value="DUF4743"/>
    <property type="match status" value="1"/>
</dbReference>
<protein>
    <submittedName>
        <fullName evidence="2">DUF4743 domain-containing protein</fullName>
    </submittedName>
</protein>
<dbReference type="CDD" id="cd03676">
    <property type="entry name" value="NUDIX_Tnr3_like"/>
    <property type="match status" value="1"/>
</dbReference>
<evidence type="ECO:0000313" key="2">
    <source>
        <dbReference type="EMBL" id="HFC91624.1"/>
    </source>
</evidence>
<comment type="caution">
    <text evidence="2">The sequence shown here is derived from an EMBL/GenBank/DDBJ whole genome shotgun (WGS) entry which is preliminary data.</text>
</comment>
<evidence type="ECO:0000259" key="1">
    <source>
        <dbReference type="Pfam" id="PF15916"/>
    </source>
</evidence>
<dbReference type="Gene3D" id="3.90.79.10">
    <property type="entry name" value="Nucleoside Triphosphate Pyrophosphohydrolase"/>
    <property type="match status" value="1"/>
</dbReference>
<dbReference type="InterPro" id="IPR031804">
    <property type="entry name" value="DUF4743"/>
</dbReference>
<accession>A0A7V2WUB9</accession>
<sequence length="246" mass="27717">RWEDVFQLNNNQLLLNPNLNNFEQRTQAVDPIMRQLHEEGVIPSWVEEPYAVSHQFDEKPRMAVERAAASYLGVRSYGIHINGLVQKADGIYNWVAVRAKAKPFWPGKYDQMVAGGQGIGISLMDNVIKESAEEADIAEDIASQAQQRTTLHYCTASNRGISMDSLFNYDLWLPEDFTPVNTDGEVDEFILMPLEQLAEIIDTTDQFKSNCNLVNIDLLIRSGVISGSHPEFKAMTDLLYAPAVRL</sequence>
<dbReference type="PANTHER" id="PTHR13622">
    <property type="entry name" value="THIAMIN PYROPHOSPHOKINASE"/>
    <property type="match status" value="1"/>
</dbReference>
<organism evidence="2">
    <name type="scientific">Leucothrix mucor</name>
    <dbReference type="NCBI Taxonomy" id="45248"/>
    <lineage>
        <taxon>Bacteria</taxon>
        <taxon>Pseudomonadati</taxon>
        <taxon>Pseudomonadota</taxon>
        <taxon>Gammaproteobacteria</taxon>
        <taxon>Thiotrichales</taxon>
        <taxon>Thiotrichaceae</taxon>
        <taxon>Leucothrix</taxon>
    </lineage>
</organism>
<dbReference type="Proteomes" id="UP000885750">
    <property type="component" value="Unassembled WGS sequence"/>
</dbReference>
<feature type="domain" description="DUF4743" evidence="1">
    <location>
        <begin position="1"/>
        <end position="75"/>
    </location>
</feature>
<dbReference type="AlphaFoldDB" id="A0A7V2WUB9"/>
<name>A0A7V2WUB9_LEUMU</name>
<proteinExistence type="predicted"/>
<dbReference type="GO" id="GO:0044715">
    <property type="term" value="F:8-oxo-dGDP phosphatase activity"/>
    <property type="evidence" value="ECO:0007669"/>
    <property type="project" value="TreeGrafter"/>
</dbReference>
<dbReference type="PANTHER" id="PTHR13622:SF8">
    <property type="entry name" value="THIAMIN PYROPHOSPHOKINASE 1"/>
    <property type="match status" value="1"/>
</dbReference>
<feature type="non-terminal residue" evidence="2">
    <location>
        <position position="1"/>
    </location>
</feature>